<feature type="compositionally biased region" description="Low complexity" evidence="3">
    <location>
        <begin position="529"/>
        <end position="551"/>
    </location>
</feature>
<sequence length="644" mass="70460">MRLFRTEAVVEYDYKAKEPDELNIKKGDIITDISIKPGGWWEGTLNGGKRGMFPDNFVKLIKNEDGEPLPSFSGRKCRVNFPYEPLNPDELRLHVGDVIDIISEVEEGWWKGCLKHKIGVFPSNFVAEITDPKPDVREASQRKQKVSRDESVSHTIGVNMNASEVQTTKSESSFDLPVLPPKPTKEYYKALYKYEAENVDELSIQPGDVITLLTKDGQDPGWWKGELKGKVGFFPDNFVELITYEEANKSELKSRLSNRSASTISKSATTSSICESGNSSITRKFSDTSKISEEKLPPSVGKKPVLPPPPSKKPPSSVPANKHAESPPASQSSKVISSSSTTIKHSSSMSETNASSTSASSNKWTVVEGSDNIDGLSWSKQQSYTVKSESSKMSSSTVSAISFSSTNNSTGSNDLDLDVVSRDPMLTHPTASRAKAPKRRPPSAIINLPTTFSLHNEMNNGEESPPPAAMVNGDAETHVEKPHTNQQQQPPWVGELKLSQAKKSMQGKTRVMIGMSGSTENIVTQENKVSTSTASVTSTSSNSTSSSSLVTLRQQPVIGPRPQSLLSSLKSITASQSAESVTISLKQWNELLERVSSLESNFESQIIALTKAVKDLTGMLEDETQRRVTMQQELDKLTDLVTQV</sequence>
<dbReference type="Gene3D" id="2.30.30.40">
    <property type="entry name" value="SH3 Domains"/>
    <property type="match status" value="3"/>
</dbReference>
<feature type="compositionally biased region" description="Polar residues" evidence="3">
    <location>
        <begin position="274"/>
        <end position="283"/>
    </location>
</feature>
<feature type="domain" description="SH3" evidence="4">
    <location>
        <begin position="183"/>
        <end position="244"/>
    </location>
</feature>
<dbReference type="OrthoDB" id="73680at2759"/>
<feature type="region of interest" description="Disordered" evidence="3">
    <location>
        <begin position="514"/>
        <end position="555"/>
    </location>
</feature>
<evidence type="ECO:0000256" key="1">
    <source>
        <dbReference type="ARBA" id="ARBA00022443"/>
    </source>
</evidence>
<feature type="region of interest" description="Disordered" evidence="3">
    <location>
        <begin position="133"/>
        <end position="152"/>
    </location>
</feature>
<dbReference type="InterPro" id="IPR001452">
    <property type="entry name" value="SH3_domain"/>
</dbReference>
<name>A0A9P0HLP9_NEZVI</name>
<dbReference type="CDD" id="cd11875">
    <property type="entry name" value="SH3_CD2AP-like_3"/>
    <property type="match status" value="1"/>
</dbReference>
<dbReference type="Pfam" id="PF00018">
    <property type="entry name" value="SH3_1"/>
    <property type="match status" value="2"/>
</dbReference>
<protein>
    <recommendedName>
        <fullName evidence="4">SH3 domain-containing protein</fullName>
    </recommendedName>
</protein>
<dbReference type="PROSITE" id="PS50002">
    <property type="entry name" value="SH3"/>
    <property type="match status" value="3"/>
</dbReference>
<reference evidence="5" key="1">
    <citation type="submission" date="2022-01" db="EMBL/GenBank/DDBJ databases">
        <authorList>
            <person name="King R."/>
        </authorList>
    </citation>
    <scope>NUCLEOTIDE SEQUENCE</scope>
</reference>
<keyword evidence="1 2" id="KW-0728">SH3 domain</keyword>
<dbReference type="PRINTS" id="PR00452">
    <property type="entry name" value="SH3DOMAIN"/>
</dbReference>
<dbReference type="PANTHER" id="PTHR14167:SF92">
    <property type="entry name" value="CIN85 AND CD2AP RELATED, ISOFORM J"/>
    <property type="match status" value="1"/>
</dbReference>
<dbReference type="GO" id="GO:0007015">
    <property type="term" value="P:actin filament organization"/>
    <property type="evidence" value="ECO:0007669"/>
    <property type="project" value="TreeGrafter"/>
</dbReference>
<evidence type="ECO:0000256" key="2">
    <source>
        <dbReference type="PROSITE-ProRule" id="PRU00192"/>
    </source>
</evidence>
<evidence type="ECO:0000256" key="3">
    <source>
        <dbReference type="SAM" id="MobiDB-lite"/>
    </source>
</evidence>
<dbReference type="GO" id="GO:0016477">
    <property type="term" value="P:cell migration"/>
    <property type="evidence" value="ECO:0007669"/>
    <property type="project" value="TreeGrafter"/>
</dbReference>
<dbReference type="FunFam" id="2.30.30.40:FF:000072">
    <property type="entry name" value="Unconventional Myosin IB"/>
    <property type="match status" value="1"/>
</dbReference>
<gene>
    <name evidence="5" type="ORF">NEZAVI_LOCUS12659</name>
</gene>
<feature type="region of interest" description="Disordered" evidence="3">
    <location>
        <begin position="427"/>
        <end position="446"/>
    </location>
</feature>
<accession>A0A9P0HLP9</accession>
<keyword evidence="6" id="KW-1185">Reference proteome</keyword>
<dbReference type="Pfam" id="PF14604">
    <property type="entry name" value="SH3_9"/>
    <property type="match status" value="1"/>
</dbReference>
<dbReference type="Proteomes" id="UP001152798">
    <property type="component" value="Chromosome 6"/>
</dbReference>
<feature type="compositionally biased region" description="Low complexity" evidence="3">
    <location>
        <begin position="260"/>
        <end position="273"/>
    </location>
</feature>
<organism evidence="5 6">
    <name type="scientific">Nezara viridula</name>
    <name type="common">Southern green stink bug</name>
    <name type="synonym">Cimex viridulus</name>
    <dbReference type="NCBI Taxonomy" id="85310"/>
    <lineage>
        <taxon>Eukaryota</taxon>
        <taxon>Metazoa</taxon>
        <taxon>Ecdysozoa</taxon>
        <taxon>Arthropoda</taxon>
        <taxon>Hexapoda</taxon>
        <taxon>Insecta</taxon>
        <taxon>Pterygota</taxon>
        <taxon>Neoptera</taxon>
        <taxon>Paraneoptera</taxon>
        <taxon>Hemiptera</taxon>
        <taxon>Heteroptera</taxon>
        <taxon>Panheteroptera</taxon>
        <taxon>Pentatomomorpha</taxon>
        <taxon>Pentatomoidea</taxon>
        <taxon>Pentatomidae</taxon>
        <taxon>Pentatominae</taxon>
        <taxon>Nezara</taxon>
    </lineage>
</organism>
<proteinExistence type="predicted"/>
<dbReference type="CDD" id="cd11873">
    <property type="entry name" value="SH3_CD2AP-like_1"/>
    <property type="match status" value="1"/>
</dbReference>
<dbReference type="InterPro" id="IPR050384">
    <property type="entry name" value="Endophilin_SH3RF"/>
</dbReference>
<dbReference type="EMBL" id="OV725082">
    <property type="protein sequence ID" value="CAH1404210.1"/>
    <property type="molecule type" value="Genomic_DNA"/>
</dbReference>
<dbReference type="AlphaFoldDB" id="A0A9P0HLP9"/>
<dbReference type="PRINTS" id="PR01887">
    <property type="entry name" value="SPECTRNALPHA"/>
</dbReference>
<evidence type="ECO:0000313" key="6">
    <source>
        <dbReference type="Proteomes" id="UP001152798"/>
    </source>
</evidence>
<dbReference type="SMART" id="SM00326">
    <property type="entry name" value="SH3"/>
    <property type="match status" value="3"/>
</dbReference>
<dbReference type="PANTHER" id="PTHR14167">
    <property type="entry name" value="SH3 DOMAIN-CONTAINING"/>
    <property type="match status" value="1"/>
</dbReference>
<dbReference type="InterPro" id="IPR036028">
    <property type="entry name" value="SH3-like_dom_sf"/>
</dbReference>
<feature type="domain" description="SH3" evidence="4">
    <location>
        <begin position="3"/>
        <end position="63"/>
    </location>
</feature>
<dbReference type="GO" id="GO:0016192">
    <property type="term" value="P:vesicle-mediated transport"/>
    <property type="evidence" value="ECO:0007669"/>
    <property type="project" value="UniProtKB-ARBA"/>
</dbReference>
<feature type="compositionally biased region" description="Pro residues" evidence="3">
    <location>
        <begin position="305"/>
        <end position="317"/>
    </location>
</feature>
<feature type="compositionally biased region" description="Polar residues" evidence="3">
    <location>
        <begin position="516"/>
        <end position="528"/>
    </location>
</feature>
<feature type="domain" description="SH3" evidence="4">
    <location>
        <begin position="72"/>
        <end position="131"/>
    </location>
</feature>
<feature type="compositionally biased region" description="Low complexity" evidence="3">
    <location>
        <begin position="326"/>
        <end position="362"/>
    </location>
</feature>
<evidence type="ECO:0000259" key="4">
    <source>
        <dbReference type="PROSITE" id="PS50002"/>
    </source>
</evidence>
<dbReference type="SUPFAM" id="SSF50044">
    <property type="entry name" value="SH3-domain"/>
    <property type="match status" value="3"/>
</dbReference>
<feature type="region of interest" description="Disordered" evidence="3">
    <location>
        <begin position="250"/>
        <end position="362"/>
    </location>
</feature>
<feature type="compositionally biased region" description="Basic and acidic residues" evidence="3">
    <location>
        <begin position="284"/>
        <end position="296"/>
    </location>
</feature>
<evidence type="ECO:0000313" key="5">
    <source>
        <dbReference type="EMBL" id="CAH1404210.1"/>
    </source>
</evidence>